<evidence type="ECO:0000313" key="1">
    <source>
        <dbReference type="EMBL" id="KAF5397811.1"/>
    </source>
</evidence>
<reference evidence="1" key="1">
    <citation type="submission" date="2019-05" db="EMBL/GenBank/DDBJ databases">
        <title>Annotation for the trematode Paragonimus heterotremus.</title>
        <authorList>
            <person name="Choi Y.-J."/>
        </authorList>
    </citation>
    <scope>NUCLEOTIDE SEQUENCE</scope>
    <source>
        <strain evidence="1">LC</strain>
    </source>
</reference>
<organism evidence="1 2">
    <name type="scientific">Paragonimus heterotremus</name>
    <dbReference type="NCBI Taxonomy" id="100268"/>
    <lineage>
        <taxon>Eukaryota</taxon>
        <taxon>Metazoa</taxon>
        <taxon>Spiralia</taxon>
        <taxon>Lophotrochozoa</taxon>
        <taxon>Platyhelminthes</taxon>
        <taxon>Trematoda</taxon>
        <taxon>Digenea</taxon>
        <taxon>Plagiorchiida</taxon>
        <taxon>Troglotremata</taxon>
        <taxon>Troglotrematidae</taxon>
        <taxon>Paragonimus</taxon>
    </lineage>
</organism>
<dbReference type="OrthoDB" id="198977at2759"/>
<protein>
    <submittedName>
        <fullName evidence="1">Uncharacterized protein</fullName>
    </submittedName>
</protein>
<dbReference type="Proteomes" id="UP000748531">
    <property type="component" value="Unassembled WGS sequence"/>
</dbReference>
<name>A0A8J4STQ9_9TREM</name>
<dbReference type="AlphaFoldDB" id="A0A8J4STQ9"/>
<keyword evidence="2" id="KW-1185">Reference proteome</keyword>
<accession>A0A8J4STQ9</accession>
<proteinExistence type="predicted"/>
<sequence length="375" mass="42920">MITDQAPRYQHVQPGPSTYDSVYREALTYLNGAIRQISSSPHLYTTKAIARELQKAAEYLAQLKLEDQLFTDASSKWRERFPEREIVTQRQALLRVKDKLADPGGQFLARYCANMHHGNVRCTTEECANAELRTSSSQPDGIGWTDTSIRAAHEWAIRELTDLNRELEPLASAAKRRIDQYLDEMDIAYNSDDIGTLLNTNDTSIRPPIAPRWHLSSDWIRAETVGTQNYTAPSDWDNCHVDQSKFMERYNVKDDPRKTAGIQLRFPGRSEYQDEYLEPTFVETGMAVTMPPSTHRTSFEQPEDVRGRGSMVGIDPAQVQLKGYQVNPTPNYMMHFDRIGQLDLNSMKLSVSETKDSFKWPKPSKHRDILCLPME</sequence>
<gene>
    <name evidence="1" type="ORF">PHET_08389</name>
</gene>
<evidence type="ECO:0000313" key="2">
    <source>
        <dbReference type="Proteomes" id="UP000748531"/>
    </source>
</evidence>
<comment type="caution">
    <text evidence="1">The sequence shown here is derived from an EMBL/GenBank/DDBJ whole genome shotgun (WGS) entry which is preliminary data.</text>
</comment>
<dbReference type="EMBL" id="LUCH01005747">
    <property type="protein sequence ID" value="KAF5397811.1"/>
    <property type="molecule type" value="Genomic_DNA"/>
</dbReference>